<comment type="caution">
    <text evidence="2">The sequence shown here is derived from an EMBL/GenBank/DDBJ whole genome shotgun (WGS) entry which is preliminary data.</text>
</comment>
<dbReference type="PANTHER" id="PTHR31912">
    <property type="entry name" value="IP13529P"/>
    <property type="match status" value="1"/>
</dbReference>
<reference evidence="2" key="1">
    <citation type="submission" date="2018-04" db="EMBL/GenBank/DDBJ databases">
        <title>Whole genome sequencing of Hypsizygus marmoreus.</title>
        <authorList>
            <person name="Choi I.-G."/>
            <person name="Min B."/>
            <person name="Kim J.-G."/>
            <person name="Kim S."/>
            <person name="Oh Y.-L."/>
            <person name="Kong W.-S."/>
            <person name="Park H."/>
            <person name="Jeong J."/>
            <person name="Song E.-S."/>
        </authorList>
    </citation>
    <scope>NUCLEOTIDE SEQUENCE [LARGE SCALE GENOMIC DNA]</scope>
    <source>
        <strain evidence="2">51987-8</strain>
    </source>
</reference>
<dbReference type="STRING" id="39966.A0A369JK31"/>
<proteinExistence type="predicted"/>
<dbReference type="Proteomes" id="UP000076154">
    <property type="component" value="Unassembled WGS sequence"/>
</dbReference>
<evidence type="ECO:0000313" key="3">
    <source>
        <dbReference type="Proteomes" id="UP000076154"/>
    </source>
</evidence>
<sequence length="564" mass="63343">MVRHEGKDYFVNEPALAHVGDDGGFAMVLPSRWFLKGGKIWAKVQRLISHASEGLLIDNRDDACLEIPVQDFFLSYPDLKVTHTSYGLPDPSEIKGLAREKSQLLYNILFLATSNLASPLEMFDAIVKALKDARENGIEAYDCELKEMVLLLPWILAMLGNNPMQSEFSSHIGLTGKCFCRVCHVRGADAKNRPEGTAREEERVRDFLSTSSERNKDNTIHALQERLRDYLRGAPSAAPGKATESGVKDRFFQHFADQLATACANVKERQKEDPSIQGTEYIVSFLRNLRESMPEDLKLFSLALQLEDFDPNRDSPVEILHVVLLGFVKYFWRDAVSCQNREGKETLKARINSFEPTELGTPKPRGVTLVQYAGSLTGRDFRLVLQLAPAVLYGLILSEAYEAWLALCRLAPLVFQPEIVDCTAYLKRLQAAVDDFLAATALWNMQLFNKPKFHILLHILLHIKHFGPPILTATEGFESYNFVIHLHSVHSNRQAPSIDIGNSFDLLHTIWHLVSGGWIVQDPSPSDAPLVQQAGHSVRKLVNNPVLLKLLGMTDFFSSSKYGM</sequence>
<name>A0A369JK31_HYPMA</name>
<dbReference type="InParanoid" id="A0A369JK31"/>
<gene>
    <name evidence="2" type="ORF">Hypma_014226</name>
</gene>
<evidence type="ECO:0000313" key="2">
    <source>
        <dbReference type="EMBL" id="RDB19146.1"/>
    </source>
</evidence>
<accession>A0A369JK31</accession>
<keyword evidence="3" id="KW-1185">Reference proteome</keyword>
<dbReference type="EMBL" id="LUEZ02000084">
    <property type="protein sequence ID" value="RDB19146.1"/>
    <property type="molecule type" value="Genomic_DNA"/>
</dbReference>
<dbReference type="OrthoDB" id="2506088at2759"/>
<dbReference type="AlphaFoldDB" id="A0A369JK31"/>
<evidence type="ECO:0000256" key="1">
    <source>
        <dbReference type="SAM" id="MobiDB-lite"/>
    </source>
</evidence>
<dbReference type="PANTHER" id="PTHR31912:SF34">
    <property type="entry name" value="NOTOCHORD-RELATED PROTEIN"/>
    <property type="match status" value="1"/>
</dbReference>
<feature type="compositionally biased region" description="Basic and acidic residues" evidence="1">
    <location>
        <begin position="191"/>
        <end position="206"/>
    </location>
</feature>
<protein>
    <submittedName>
        <fullName evidence="2">Uncharacterized protein</fullName>
    </submittedName>
</protein>
<organism evidence="2 3">
    <name type="scientific">Hypsizygus marmoreus</name>
    <name type="common">White beech mushroom</name>
    <name type="synonym">Agaricus marmoreus</name>
    <dbReference type="NCBI Taxonomy" id="39966"/>
    <lineage>
        <taxon>Eukaryota</taxon>
        <taxon>Fungi</taxon>
        <taxon>Dikarya</taxon>
        <taxon>Basidiomycota</taxon>
        <taxon>Agaricomycotina</taxon>
        <taxon>Agaricomycetes</taxon>
        <taxon>Agaricomycetidae</taxon>
        <taxon>Agaricales</taxon>
        <taxon>Tricholomatineae</taxon>
        <taxon>Lyophyllaceae</taxon>
        <taxon>Hypsizygus</taxon>
    </lineage>
</organism>
<feature type="region of interest" description="Disordered" evidence="1">
    <location>
        <begin position="191"/>
        <end position="215"/>
    </location>
</feature>